<protein>
    <submittedName>
        <fullName evidence="1">Uncharacterized protein</fullName>
    </submittedName>
</protein>
<evidence type="ECO:0000313" key="2">
    <source>
        <dbReference type="Proteomes" id="UP001168821"/>
    </source>
</evidence>
<accession>A0AA38LYV2</accession>
<gene>
    <name evidence="1" type="ORF">Zmor_011864</name>
</gene>
<comment type="caution">
    <text evidence="1">The sequence shown here is derived from an EMBL/GenBank/DDBJ whole genome shotgun (WGS) entry which is preliminary data.</text>
</comment>
<evidence type="ECO:0000313" key="1">
    <source>
        <dbReference type="EMBL" id="KAJ3616506.1"/>
    </source>
</evidence>
<dbReference type="AlphaFoldDB" id="A0AA38LYV2"/>
<keyword evidence="2" id="KW-1185">Reference proteome</keyword>
<proteinExistence type="predicted"/>
<dbReference type="EMBL" id="JALNTZ010003367">
    <property type="protein sequence ID" value="KAJ3616506.1"/>
    <property type="molecule type" value="Genomic_DNA"/>
</dbReference>
<reference evidence="1" key="1">
    <citation type="journal article" date="2023" name="G3 (Bethesda)">
        <title>Whole genome assemblies of Zophobas morio and Tenebrio molitor.</title>
        <authorList>
            <person name="Kaur S."/>
            <person name="Stinson S.A."/>
            <person name="diCenzo G.C."/>
        </authorList>
    </citation>
    <scope>NUCLEOTIDE SEQUENCE</scope>
    <source>
        <strain evidence="1">QUZm001</strain>
    </source>
</reference>
<feature type="non-terminal residue" evidence="1">
    <location>
        <position position="1"/>
    </location>
</feature>
<name>A0AA38LYV2_9CUCU</name>
<sequence>IDAALDRRVPLSIDEYRALHQGPHGTSADEVTPQVTDAPFRFAGVHEQARQYEAR</sequence>
<dbReference type="Proteomes" id="UP001168821">
    <property type="component" value="Unassembled WGS sequence"/>
</dbReference>
<organism evidence="1 2">
    <name type="scientific">Zophobas morio</name>
    <dbReference type="NCBI Taxonomy" id="2755281"/>
    <lineage>
        <taxon>Eukaryota</taxon>
        <taxon>Metazoa</taxon>
        <taxon>Ecdysozoa</taxon>
        <taxon>Arthropoda</taxon>
        <taxon>Hexapoda</taxon>
        <taxon>Insecta</taxon>
        <taxon>Pterygota</taxon>
        <taxon>Neoptera</taxon>
        <taxon>Endopterygota</taxon>
        <taxon>Coleoptera</taxon>
        <taxon>Polyphaga</taxon>
        <taxon>Cucujiformia</taxon>
        <taxon>Tenebrionidae</taxon>
        <taxon>Zophobas</taxon>
    </lineage>
</organism>